<evidence type="ECO:0000256" key="6">
    <source>
        <dbReference type="ARBA" id="ARBA00022840"/>
    </source>
</evidence>
<keyword evidence="4" id="KW-0808">Transferase</keyword>
<dbReference type="InterPro" id="IPR015865">
    <property type="entry name" value="Riboflavin_kinase_bac/euk"/>
</dbReference>
<evidence type="ECO:0000256" key="3">
    <source>
        <dbReference type="ARBA" id="ARBA00022643"/>
    </source>
</evidence>
<dbReference type="EC" id="2.7.1.26" evidence="1"/>
<feature type="compositionally biased region" description="Polar residues" evidence="8">
    <location>
        <begin position="1"/>
        <end position="13"/>
    </location>
</feature>
<keyword evidence="11" id="KW-1185">Reference proteome</keyword>
<organism evidence="10 11">
    <name type="scientific">Pseudobacillus wudalianchiensis</name>
    <dbReference type="NCBI Taxonomy" id="1743143"/>
    <lineage>
        <taxon>Bacteria</taxon>
        <taxon>Bacillati</taxon>
        <taxon>Bacillota</taxon>
        <taxon>Bacilli</taxon>
        <taxon>Bacillales</taxon>
        <taxon>Bacillaceae</taxon>
        <taxon>Pseudobacillus</taxon>
    </lineage>
</organism>
<dbReference type="InterPro" id="IPR023468">
    <property type="entry name" value="Riboflavin_kinase"/>
</dbReference>
<keyword evidence="3" id="KW-0288">FMN</keyword>
<dbReference type="GO" id="GO:0009398">
    <property type="term" value="P:FMN biosynthetic process"/>
    <property type="evidence" value="ECO:0007669"/>
    <property type="project" value="TreeGrafter"/>
</dbReference>
<dbReference type="GO" id="GO:0008531">
    <property type="term" value="F:riboflavin kinase activity"/>
    <property type="evidence" value="ECO:0007669"/>
    <property type="project" value="UniProtKB-EC"/>
</dbReference>
<dbReference type="Gene3D" id="2.40.30.30">
    <property type="entry name" value="Riboflavin kinase-like"/>
    <property type="match status" value="1"/>
</dbReference>
<dbReference type="GO" id="GO:0009231">
    <property type="term" value="P:riboflavin biosynthetic process"/>
    <property type="evidence" value="ECO:0007669"/>
    <property type="project" value="InterPro"/>
</dbReference>
<name>A0A1B9BA11_9BACI</name>
<dbReference type="PANTHER" id="PTHR22749:SF6">
    <property type="entry name" value="RIBOFLAVIN KINASE"/>
    <property type="match status" value="1"/>
</dbReference>
<dbReference type="SMART" id="SM00904">
    <property type="entry name" value="Flavokinase"/>
    <property type="match status" value="1"/>
</dbReference>
<dbReference type="AlphaFoldDB" id="A0A1B9BA11"/>
<sequence>MSISTAENVTMSKNKGETGRLKKRIGTMTGKVVRGNKIGRTIGFPTANLSIDKEDLSLEKGVYGVRVFHDNHLYLGIMNIGTRPTINSKDLKIHYEVHILNFSQMIYDQILTIDVCFFIRKETKFNSLDQLVGQITRDIDFVQKRF</sequence>
<keyword evidence="5" id="KW-0547">Nucleotide-binding</keyword>
<evidence type="ECO:0000256" key="7">
    <source>
        <dbReference type="ARBA" id="ARBA00047880"/>
    </source>
</evidence>
<keyword evidence="6" id="KW-0067">ATP-binding</keyword>
<accession>A0A1B9BA11</accession>
<dbReference type="InterPro" id="IPR023465">
    <property type="entry name" value="Riboflavin_kinase_dom_sf"/>
</dbReference>
<feature type="region of interest" description="Disordered" evidence="8">
    <location>
        <begin position="1"/>
        <end position="20"/>
    </location>
</feature>
<feature type="domain" description="Riboflavin kinase" evidence="9">
    <location>
        <begin position="21"/>
        <end position="145"/>
    </location>
</feature>
<keyword evidence="2" id="KW-0285">Flavoprotein</keyword>
<evidence type="ECO:0000256" key="4">
    <source>
        <dbReference type="ARBA" id="ARBA00022679"/>
    </source>
</evidence>
<reference evidence="11" key="1">
    <citation type="submission" date="2016-05" db="EMBL/GenBank/DDBJ databases">
        <authorList>
            <person name="Liu B."/>
            <person name="Wang J."/>
            <person name="Zhu Y."/>
            <person name="Liu G."/>
            <person name="Chen Q."/>
            <person name="Chen Z."/>
            <person name="Lan J."/>
            <person name="Che J."/>
            <person name="Ge C."/>
            <person name="Shi H."/>
            <person name="Pan Z."/>
            <person name="Liu X."/>
        </authorList>
    </citation>
    <scope>NUCLEOTIDE SEQUENCE [LARGE SCALE GENOMIC DNA]</scope>
    <source>
        <strain evidence="11">FJAT-27215</strain>
    </source>
</reference>
<protein>
    <recommendedName>
        <fullName evidence="1">riboflavin kinase</fullName>
        <ecNumber evidence="1">2.7.1.26</ecNumber>
    </recommendedName>
</protein>
<evidence type="ECO:0000259" key="9">
    <source>
        <dbReference type="SMART" id="SM00904"/>
    </source>
</evidence>
<dbReference type="Pfam" id="PF01687">
    <property type="entry name" value="Flavokinase"/>
    <property type="match status" value="1"/>
</dbReference>
<dbReference type="SUPFAM" id="SSF82114">
    <property type="entry name" value="Riboflavin kinase-like"/>
    <property type="match status" value="1"/>
</dbReference>
<gene>
    <name evidence="10" type="ORF">A8F95_04295</name>
</gene>
<evidence type="ECO:0000256" key="8">
    <source>
        <dbReference type="SAM" id="MobiDB-lite"/>
    </source>
</evidence>
<dbReference type="Proteomes" id="UP000092578">
    <property type="component" value="Unassembled WGS sequence"/>
</dbReference>
<dbReference type="PANTHER" id="PTHR22749">
    <property type="entry name" value="RIBOFLAVIN KINASE/FMN ADENYLYLTRANSFERASE"/>
    <property type="match status" value="1"/>
</dbReference>
<evidence type="ECO:0000313" key="11">
    <source>
        <dbReference type="Proteomes" id="UP000092578"/>
    </source>
</evidence>
<dbReference type="EMBL" id="MAYT01000001">
    <property type="protein sequence ID" value="OCA92913.1"/>
    <property type="molecule type" value="Genomic_DNA"/>
</dbReference>
<proteinExistence type="predicted"/>
<dbReference type="GO" id="GO:0005524">
    <property type="term" value="F:ATP binding"/>
    <property type="evidence" value="ECO:0007669"/>
    <property type="project" value="UniProtKB-KW"/>
</dbReference>
<evidence type="ECO:0000256" key="1">
    <source>
        <dbReference type="ARBA" id="ARBA00012105"/>
    </source>
</evidence>
<comment type="catalytic activity">
    <reaction evidence="7">
        <text>riboflavin + ATP = FMN + ADP + H(+)</text>
        <dbReference type="Rhea" id="RHEA:14357"/>
        <dbReference type="ChEBI" id="CHEBI:15378"/>
        <dbReference type="ChEBI" id="CHEBI:30616"/>
        <dbReference type="ChEBI" id="CHEBI:57986"/>
        <dbReference type="ChEBI" id="CHEBI:58210"/>
        <dbReference type="ChEBI" id="CHEBI:456216"/>
        <dbReference type="EC" id="2.7.1.26"/>
    </reaction>
</comment>
<comment type="caution">
    <text evidence="10">The sequence shown here is derived from an EMBL/GenBank/DDBJ whole genome shotgun (WGS) entry which is preliminary data.</text>
</comment>
<evidence type="ECO:0000256" key="2">
    <source>
        <dbReference type="ARBA" id="ARBA00022630"/>
    </source>
</evidence>
<evidence type="ECO:0000313" key="10">
    <source>
        <dbReference type="EMBL" id="OCA92913.1"/>
    </source>
</evidence>
<evidence type="ECO:0000256" key="5">
    <source>
        <dbReference type="ARBA" id="ARBA00022741"/>
    </source>
</evidence>